<organism evidence="4 5">
    <name type="scientific">Penicillium citrinum</name>
    <dbReference type="NCBI Taxonomy" id="5077"/>
    <lineage>
        <taxon>Eukaryota</taxon>
        <taxon>Fungi</taxon>
        <taxon>Dikarya</taxon>
        <taxon>Ascomycota</taxon>
        <taxon>Pezizomycotina</taxon>
        <taxon>Eurotiomycetes</taxon>
        <taxon>Eurotiomycetidae</taxon>
        <taxon>Eurotiales</taxon>
        <taxon>Aspergillaceae</taxon>
        <taxon>Penicillium</taxon>
    </lineage>
</organism>
<keyword evidence="5" id="KW-1185">Reference proteome</keyword>
<keyword evidence="2" id="KW-0812">Transmembrane</keyword>
<feature type="signal peptide" evidence="3">
    <location>
        <begin position="1"/>
        <end position="20"/>
    </location>
</feature>
<dbReference type="EMBL" id="JAPQKT010000001">
    <property type="protein sequence ID" value="KAJ5242020.1"/>
    <property type="molecule type" value="Genomic_DNA"/>
</dbReference>
<dbReference type="OrthoDB" id="536881at2759"/>
<dbReference type="AlphaFoldDB" id="A0A9W9TWH7"/>
<keyword evidence="2" id="KW-0472">Membrane</keyword>
<comment type="caution">
    <text evidence="4">The sequence shown here is derived from an EMBL/GenBank/DDBJ whole genome shotgun (WGS) entry which is preliminary data.</text>
</comment>
<feature type="compositionally biased region" description="Polar residues" evidence="1">
    <location>
        <begin position="415"/>
        <end position="437"/>
    </location>
</feature>
<evidence type="ECO:0000256" key="3">
    <source>
        <dbReference type="SAM" id="SignalP"/>
    </source>
</evidence>
<reference evidence="4" key="1">
    <citation type="submission" date="2022-11" db="EMBL/GenBank/DDBJ databases">
        <authorList>
            <person name="Petersen C."/>
        </authorList>
    </citation>
    <scope>NUCLEOTIDE SEQUENCE</scope>
    <source>
        <strain evidence="4">IBT 23319</strain>
    </source>
</reference>
<feature type="chain" id="PRO_5040771582" evidence="3">
    <location>
        <begin position="21"/>
        <end position="469"/>
    </location>
</feature>
<keyword evidence="3" id="KW-0732">Signal</keyword>
<accession>A0A9W9TWH7</accession>
<dbReference type="GeneID" id="81378434"/>
<sequence>MKYSAIGLIITFGAFRSCLGVETKECRTDASATGDIATTLDLHNPEQLDAFEGCTILKGHIVIQADYEGHFSLDGITSFQGNISTIEDGVEGLGLFELEKLREIDHLHLFGLSGDVKMPKLESIGDLELVQLSDTGSVDLSSLNEADDVSIRGSWLDIKVGSLKTVNLGTQFCASQDCSIYGPKRHFPYIDVDLPSLEKTDYFEVAGAVKSVSVPKLEVVGYVVWPSSDYFPRQGLRINIEDTKDNRLEFNAPNLHILNGSIEAYGGLSRSAIVLESHPSWAVRSPIMFSLSLGSLGKTNVRAELNTDIPLSFYSTIETAQEFNIWGKLRSIYLPEMKDLGYVGLSYSPEIPCNDTLYLLWQTQDDNSSDWDDYNACLDYDYPQEKSATSQGTATTTFATFPTTTNTANIASNNEPSLSKTSSQATGTATPSGSPERTTPKNEARMMFSIPLLNCFALFMMTSMLMFLF</sequence>
<evidence type="ECO:0000256" key="1">
    <source>
        <dbReference type="SAM" id="MobiDB-lite"/>
    </source>
</evidence>
<evidence type="ECO:0000313" key="4">
    <source>
        <dbReference type="EMBL" id="KAJ5242020.1"/>
    </source>
</evidence>
<feature type="transmembrane region" description="Helical" evidence="2">
    <location>
        <begin position="446"/>
        <end position="468"/>
    </location>
</feature>
<protein>
    <submittedName>
        <fullName evidence="4">Uncharacterized protein</fullName>
    </submittedName>
</protein>
<dbReference type="RefSeq" id="XP_056505024.1">
    <property type="nucleotide sequence ID" value="XM_056639267.1"/>
</dbReference>
<keyword evidence="2" id="KW-1133">Transmembrane helix</keyword>
<gene>
    <name evidence="4" type="ORF">N7469_000347</name>
</gene>
<reference evidence="4" key="2">
    <citation type="journal article" date="2023" name="IMA Fungus">
        <title>Comparative genomic study of the Penicillium genus elucidates a diverse pangenome and 15 lateral gene transfer events.</title>
        <authorList>
            <person name="Petersen C."/>
            <person name="Sorensen T."/>
            <person name="Nielsen M.R."/>
            <person name="Sondergaard T.E."/>
            <person name="Sorensen J.L."/>
            <person name="Fitzpatrick D.A."/>
            <person name="Frisvad J.C."/>
            <person name="Nielsen K.L."/>
        </authorList>
    </citation>
    <scope>NUCLEOTIDE SEQUENCE</scope>
    <source>
        <strain evidence="4">IBT 23319</strain>
    </source>
</reference>
<evidence type="ECO:0000256" key="2">
    <source>
        <dbReference type="SAM" id="Phobius"/>
    </source>
</evidence>
<feature type="region of interest" description="Disordered" evidence="1">
    <location>
        <begin position="406"/>
        <end position="442"/>
    </location>
</feature>
<dbReference type="Proteomes" id="UP001147733">
    <property type="component" value="Unassembled WGS sequence"/>
</dbReference>
<evidence type="ECO:0000313" key="5">
    <source>
        <dbReference type="Proteomes" id="UP001147733"/>
    </source>
</evidence>
<proteinExistence type="predicted"/>
<name>A0A9W9TWH7_PENCI</name>